<protein>
    <submittedName>
        <fullName evidence="3">Uncharacterized protein LOC116207910</fullName>
    </submittedName>
</protein>
<evidence type="ECO:0000259" key="1">
    <source>
        <dbReference type="Pfam" id="PF22936"/>
    </source>
</evidence>
<dbReference type="GeneID" id="116207910"/>
<dbReference type="InterPro" id="IPR054722">
    <property type="entry name" value="PolX-like_BBD"/>
</dbReference>
<proteinExistence type="predicted"/>
<dbReference type="InterPro" id="IPR036875">
    <property type="entry name" value="Znf_CCHC_sf"/>
</dbReference>
<organism evidence="2 3">
    <name type="scientific">Punica granatum</name>
    <name type="common">Pomegranate</name>
    <dbReference type="NCBI Taxonomy" id="22663"/>
    <lineage>
        <taxon>Eukaryota</taxon>
        <taxon>Viridiplantae</taxon>
        <taxon>Streptophyta</taxon>
        <taxon>Embryophyta</taxon>
        <taxon>Tracheophyta</taxon>
        <taxon>Spermatophyta</taxon>
        <taxon>Magnoliopsida</taxon>
        <taxon>eudicotyledons</taxon>
        <taxon>Gunneridae</taxon>
        <taxon>Pentapetalae</taxon>
        <taxon>rosids</taxon>
        <taxon>malvids</taxon>
        <taxon>Myrtales</taxon>
        <taxon>Lythraceae</taxon>
        <taxon>Punica</taxon>
    </lineage>
</organism>
<reference evidence="3" key="2">
    <citation type="submission" date="2025-08" db="UniProtKB">
        <authorList>
            <consortium name="RefSeq"/>
        </authorList>
    </citation>
    <scope>IDENTIFICATION</scope>
    <source>
        <tissue evidence="3">Leaf</tissue>
    </source>
</reference>
<dbReference type="SUPFAM" id="SSF57756">
    <property type="entry name" value="Retrovirus zinc finger-like domains"/>
    <property type="match status" value="1"/>
</dbReference>
<dbReference type="GO" id="GO:0008270">
    <property type="term" value="F:zinc ion binding"/>
    <property type="evidence" value="ECO:0007669"/>
    <property type="project" value="InterPro"/>
</dbReference>
<gene>
    <name evidence="3" type="primary">LOC116207910</name>
</gene>
<dbReference type="PANTHER" id="PTHR35317:SF24">
    <property type="entry name" value="RETROVIRUS-RELATED POL POLYPROTEIN FROM TRANSPOSON TNT 1-94"/>
    <property type="match status" value="1"/>
</dbReference>
<dbReference type="Gene3D" id="4.10.60.10">
    <property type="entry name" value="Zinc finger, CCHC-type"/>
    <property type="match status" value="1"/>
</dbReference>
<evidence type="ECO:0000313" key="2">
    <source>
        <dbReference type="Proteomes" id="UP000515151"/>
    </source>
</evidence>
<dbReference type="Pfam" id="PF14223">
    <property type="entry name" value="Retrotran_gag_2"/>
    <property type="match status" value="1"/>
</dbReference>
<evidence type="ECO:0000313" key="3">
    <source>
        <dbReference type="RefSeq" id="XP_031396891.1"/>
    </source>
</evidence>
<dbReference type="OrthoDB" id="1072921at2759"/>
<accession>A0A6P8DUK1</accession>
<keyword evidence="2" id="KW-1185">Reference proteome</keyword>
<sequence length="589" mass="66971">MEAGSSGFSAMAPPVFDGENYQAWAVKMTAFMEGCDLWEAVEEDYEVAPLPNNPTMAQIKLHREKKTRKAKAKSCLYAAVSPTIFTRIMRLESAKAIWDYLKEEYEGDEKIRGIKVLNLLREFERIQMEERETVKEFADRLVEIANKIRVLGTDMKDDRLVQKILVSVPERFEATIASLENTKELSDIKLAKVLSALQAQEQRSMMRRKGITEVGMVEGALQAKMQQSSGGKGKNLKEYDNAYEIVATERSSNSRRGKHRPCQHCGGRNHPHYKCWRRLDVKCKKCHQFGHVEVICKEKESQQQGEAQPAVEEEVEKLFVASGFTSFVSKGCWLVDSGCTNNMTSDEKLFRELDRLVTTRVRIGNGEYLAVKGKGTVQIESCVGTKLIYEVLYVPKIAQSLLSVCQLVEKGYKVMFEEKKCLIFDSKCRKLFEIPMKNKFFSLDPLKMKSKVDDDQSVKGIIPLADKQQSCNIADAVTFLEVAGEEEGKADKRVMVAIKEELAILEPKTKFDLDGSLEVFQVPKQEKRVYELKDTPRAWYSKMDEHLLNLGFGRGMSKSTFQVVRKAGAYQLAHKVKCFMQKIRVCNST</sequence>
<dbReference type="GO" id="GO:0003676">
    <property type="term" value="F:nucleic acid binding"/>
    <property type="evidence" value="ECO:0007669"/>
    <property type="project" value="InterPro"/>
</dbReference>
<name>A0A6P8DUK1_PUNGR</name>
<reference evidence="2" key="1">
    <citation type="journal article" date="2020" name="Plant Biotechnol. J.">
        <title>The pomegranate (Punica granatum L.) draft genome dissects genetic divergence between soft- and hard-seeded cultivars.</title>
        <authorList>
            <person name="Luo X."/>
            <person name="Li H."/>
            <person name="Wu Z."/>
            <person name="Yao W."/>
            <person name="Zhao P."/>
            <person name="Cao D."/>
            <person name="Yu H."/>
            <person name="Li K."/>
            <person name="Poudel K."/>
            <person name="Zhao D."/>
            <person name="Zhang F."/>
            <person name="Xia X."/>
            <person name="Chen L."/>
            <person name="Wang Q."/>
            <person name="Jing D."/>
            <person name="Cao S."/>
        </authorList>
    </citation>
    <scope>NUCLEOTIDE SEQUENCE [LARGE SCALE GENOMIC DNA]</scope>
    <source>
        <strain evidence="2">cv. Tunisia</strain>
    </source>
</reference>
<dbReference type="Proteomes" id="UP000515151">
    <property type="component" value="Chromosome 5"/>
</dbReference>
<feature type="domain" description="Retrovirus-related Pol polyprotein from transposon TNT 1-94-like beta-barrel" evidence="1">
    <location>
        <begin position="333"/>
        <end position="412"/>
    </location>
</feature>
<dbReference type="Pfam" id="PF22936">
    <property type="entry name" value="Pol_BBD"/>
    <property type="match status" value="1"/>
</dbReference>
<dbReference type="AlphaFoldDB" id="A0A6P8DUK1"/>
<dbReference type="RefSeq" id="XP_031396891.1">
    <property type="nucleotide sequence ID" value="XM_031541031.1"/>
</dbReference>
<dbReference type="PANTHER" id="PTHR35317">
    <property type="entry name" value="OS04G0629600 PROTEIN"/>
    <property type="match status" value="1"/>
</dbReference>